<dbReference type="RefSeq" id="WP_318601327.1">
    <property type="nucleotide sequence ID" value="NZ_JAWSTH010000175.1"/>
</dbReference>
<comment type="caution">
    <text evidence="2">The sequence shown here is derived from an EMBL/GenBank/DDBJ whole genome shotgun (WGS) entry which is preliminary data.</text>
</comment>
<evidence type="ECO:0000313" key="3">
    <source>
        <dbReference type="Proteomes" id="UP001284601"/>
    </source>
</evidence>
<keyword evidence="1" id="KW-0732">Signal</keyword>
<protein>
    <submittedName>
        <fullName evidence="2">Uncharacterized protein</fullName>
    </submittedName>
</protein>
<proteinExistence type="predicted"/>
<evidence type="ECO:0000313" key="2">
    <source>
        <dbReference type="EMBL" id="MDW5598751.1"/>
    </source>
</evidence>
<evidence type="ECO:0000256" key="1">
    <source>
        <dbReference type="SAM" id="SignalP"/>
    </source>
</evidence>
<gene>
    <name evidence="2" type="ORF">R7226_30610</name>
</gene>
<feature type="chain" id="PRO_5045884554" evidence="1">
    <location>
        <begin position="26"/>
        <end position="302"/>
    </location>
</feature>
<reference evidence="2 3" key="2">
    <citation type="submission" date="2023-10" db="EMBL/GenBank/DDBJ databases">
        <authorList>
            <person name="Han X.F."/>
        </authorList>
    </citation>
    <scope>NUCLEOTIDE SEQUENCE [LARGE SCALE GENOMIC DNA]</scope>
    <source>
        <strain evidence="2 3">KCTC 39840</strain>
    </source>
</reference>
<feature type="signal peptide" evidence="1">
    <location>
        <begin position="1"/>
        <end position="25"/>
    </location>
</feature>
<name>A0ABU4HZR5_9ACTN</name>
<dbReference type="EMBL" id="JAWSTH010000175">
    <property type="protein sequence ID" value="MDW5598751.1"/>
    <property type="molecule type" value="Genomic_DNA"/>
</dbReference>
<dbReference type="Proteomes" id="UP001284601">
    <property type="component" value="Unassembled WGS sequence"/>
</dbReference>
<accession>A0ABU4HZR5</accession>
<organism evidence="2 3">
    <name type="scientific">Conexibacter stalactiti</name>
    <dbReference type="NCBI Taxonomy" id="1940611"/>
    <lineage>
        <taxon>Bacteria</taxon>
        <taxon>Bacillati</taxon>
        <taxon>Actinomycetota</taxon>
        <taxon>Thermoleophilia</taxon>
        <taxon>Solirubrobacterales</taxon>
        <taxon>Conexibacteraceae</taxon>
        <taxon>Conexibacter</taxon>
    </lineage>
</organism>
<keyword evidence="3" id="KW-1185">Reference proteome</keyword>
<reference evidence="3" key="1">
    <citation type="submission" date="2023-07" db="EMBL/GenBank/DDBJ databases">
        <title>Conexibacter stalactiti sp. nov., isolated from stalactites in a lava cave and emended description of the genus Conexibacter.</title>
        <authorList>
            <person name="Lee S.D."/>
        </authorList>
    </citation>
    <scope>NUCLEOTIDE SEQUENCE [LARGE SCALE GENOMIC DNA]</scope>
    <source>
        <strain evidence="3">KCTC 39840</strain>
    </source>
</reference>
<sequence length="302" mass="32877">MRIARRLTFAAVLFALFAATLPAAASAVARTDAKQWSLGTRAPSVNVGYSLKNLINNSYVRYGSRTFGINLVWGSSSSQWSFMPAPPRPNVRDHRKRPMVPGEKVAVYNSSNRSYLVYGSQTWGINLKWSKTPVYQWRVETDPATGYASLYNSSAGDYVVYGERPQGINLRWLKDVRRTESQTGVGSLHDATVTMTAQPVVQGFVPFLGRYGGGVNFNAVLTKVSNPSNGAPLAFVKPGFSTQQCGSPSAVTTLAPGATMTADQLRTLYGSTRPSLRQQIAFLACASTSASSVFLNIQWQQL</sequence>